<dbReference type="SUPFAM" id="SSF55961">
    <property type="entry name" value="Bet v1-like"/>
    <property type="match status" value="1"/>
</dbReference>
<dbReference type="RefSeq" id="WP_353643865.1">
    <property type="nucleotide sequence ID" value="NZ_CP159253.1"/>
</dbReference>
<dbReference type="AlphaFoldDB" id="A0AAU8CNW0"/>
<gene>
    <name evidence="3" type="ORF">ABVK50_25810</name>
</gene>
<dbReference type="CDD" id="cd08891">
    <property type="entry name" value="SRPBCC_CalC"/>
    <property type="match status" value="1"/>
</dbReference>
<organism evidence="3">
    <name type="scientific">Mesorhizobium sp. WSM2240</name>
    <dbReference type="NCBI Taxonomy" id="3228851"/>
    <lineage>
        <taxon>Bacteria</taxon>
        <taxon>Pseudomonadati</taxon>
        <taxon>Pseudomonadota</taxon>
        <taxon>Alphaproteobacteria</taxon>
        <taxon>Hyphomicrobiales</taxon>
        <taxon>Phyllobacteriaceae</taxon>
        <taxon>Mesorhizobium</taxon>
    </lineage>
</organism>
<comment type="similarity">
    <text evidence="1">Belongs to the AHA1 family.</text>
</comment>
<dbReference type="InterPro" id="IPR023393">
    <property type="entry name" value="START-like_dom_sf"/>
</dbReference>
<sequence length="161" mass="18659">MNTQIPITAVKQSVVVEASIERAFKVFTEDFGSFKPREHNMLAVPIAETVFEPWVGGQIYDRGVDGSECRWARVLAYEPPQRVLLSWDISPRWQIETDPDKTSEWEVRFTVETANRTRVDLEHRKLERHGQGWEGVREGVAGDRGWPLYLQRFADLFGRQV</sequence>
<name>A0AAU8CNW0_9HYPH</name>
<proteinExistence type="inferred from homology"/>
<evidence type="ECO:0000313" key="3">
    <source>
        <dbReference type="EMBL" id="XCG48603.1"/>
    </source>
</evidence>
<dbReference type="InterPro" id="IPR013538">
    <property type="entry name" value="ASHA1/2-like_C"/>
</dbReference>
<accession>A0AAU8CNW0</accession>
<dbReference type="Gene3D" id="3.30.530.20">
    <property type="match status" value="1"/>
</dbReference>
<dbReference type="EMBL" id="CP159253">
    <property type="protein sequence ID" value="XCG48603.1"/>
    <property type="molecule type" value="Genomic_DNA"/>
</dbReference>
<evidence type="ECO:0000256" key="1">
    <source>
        <dbReference type="ARBA" id="ARBA00006817"/>
    </source>
</evidence>
<reference evidence="3" key="1">
    <citation type="submission" date="2024-06" db="EMBL/GenBank/DDBJ databases">
        <title>Mesorhizobium karijinii sp. nov., a symbiont of the iconic Swainsona formosa from arid Australia.</title>
        <authorList>
            <person name="Hill Y.J."/>
            <person name="Watkin E.L.J."/>
            <person name="O'Hara G.W."/>
            <person name="Terpolilli J."/>
            <person name="Tye M.L."/>
            <person name="Kohlmeier M.G."/>
        </authorList>
    </citation>
    <scope>NUCLEOTIDE SEQUENCE</scope>
    <source>
        <strain evidence="3">WSM2240</strain>
    </source>
</reference>
<feature type="domain" description="Activator of Hsp90 ATPase homologue 1/2-like C-terminal" evidence="2">
    <location>
        <begin position="18"/>
        <end position="157"/>
    </location>
</feature>
<dbReference type="Pfam" id="PF08327">
    <property type="entry name" value="AHSA1"/>
    <property type="match status" value="1"/>
</dbReference>
<evidence type="ECO:0000259" key="2">
    <source>
        <dbReference type="Pfam" id="PF08327"/>
    </source>
</evidence>
<protein>
    <submittedName>
        <fullName evidence="3">SRPBCC family protein</fullName>
    </submittedName>
</protein>